<dbReference type="Pfam" id="PF08713">
    <property type="entry name" value="DNA_alkylation"/>
    <property type="match status" value="1"/>
</dbReference>
<dbReference type="PANTHER" id="PTHR34070">
    <property type="entry name" value="ARMADILLO-TYPE FOLD"/>
    <property type="match status" value="1"/>
</dbReference>
<dbReference type="SUPFAM" id="SSF48371">
    <property type="entry name" value="ARM repeat"/>
    <property type="match status" value="1"/>
</dbReference>
<dbReference type="Gene3D" id="1.25.10.90">
    <property type="match status" value="1"/>
</dbReference>
<protein>
    <recommendedName>
        <fullName evidence="3">DNA alkylation repair protein</fullName>
    </recommendedName>
</protein>
<keyword evidence="2" id="KW-1185">Reference proteome</keyword>
<accession>A0A0M2NK81</accession>
<sequence>MTNGQIKKELLCMAEEEYQKFASSLIPGVRGVLGVRLPALRKLAKQIAKEDWRTYLENAADDSFEEIMLQGFVIGSAPMEFSRRLKYIAAFLPKIDNWSVCDSFCTSLKATKEHMEEMWEFILPRMSCGREYEIRFAVVMMLNYYISEDYLNEALSLLVSVSHDGYYVKMGVAWALSMYYVRFPQQVLPVLTQGLLDDFTHNKTIQKIIESRIPSRETKDMLRGMKRK</sequence>
<dbReference type="STRING" id="270498.CHK_1648"/>
<reference evidence="1 2" key="1">
    <citation type="submission" date="2015-04" db="EMBL/GenBank/DDBJ databases">
        <title>Draft genome sequence of bacteremic isolate Catabacter hongkongensis type strain HKU16T.</title>
        <authorList>
            <person name="Lau S.K."/>
            <person name="Teng J.L."/>
            <person name="Huang Y."/>
            <person name="Curreem S.O."/>
            <person name="Tsui S.K."/>
            <person name="Woo P.C."/>
        </authorList>
    </citation>
    <scope>NUCLEOTIDE SEQUENCE [LARGE SCALE GENOMIC DNA]</scope>
    <source>
        <strain evidence="1 2">HKU16</strain>
    </source>
</reference>
<evidence type="ECO:0000313" key="2">
    <source>
        <dbReference type="Proteomes" id="UP000034076"/>
    </source>
</evidence>
<dbReference type="PANTHER" id="PTHR34070:SF1">
    <property type="entry name" value="DNA ALKYLATION REPAIR PROTEIN"/>
    <property type="match status" value="1"/>
</dbReference>
<organism evidence="1 2">
    <name type="scientific">Christensenella hongkongensis</name>
    <dbReference type="NCBI Taxonomy" id="270498"/>
    <lineage>
        <taxon>Bacteria</taxon>
        <taxon>Bacillati</taxon>
        <taxon>Bacillota</taxon>
        <taxon>Clostridia</taxon>
        <taxon>Christensenellales</taxon>
        <taxon>Christensenellaceae</taxon>
        <taxon>Christensenella</taxon>
    </lineage>
</organism>
<evidence type="ECO:0000313" key="1">
    <source>
        <dbReference type="EMBL" id="KKI50857.1"/>
    </source>
</evidence>
<dbReference type="Proteomes" id="UP000034076">
    <property type="component" value="Unassembled WGS sequence"/>
</dbReference>
<proteinExistence type="predicted"/>
<dbReference type="OrthoDB" id="9784740at2"/>
<name>A0A0M2NK81_9FIRM</name>
<dbReference type="RefSeq" id="WP_046443522.1">
    <property type="nucleotide sequence ID" value="NZ_CAUERS010000026.1"/>
</dbReference>
<comment type="caution">
    <text evidence="1">The sequence shown here is derived from an EMBL/GenBank/DDBJ whole genome shotgun (WGS) entry which is preliminary data.</text>
</comment>
<dbReference type="InterPro" id="IPR016024">
    <property type="entry name" value="ARM-type_fold"/>
</dbReference>
<dbReference type="EMBL" id="LAYJ01000097">
    <property type="protein sequence ID" value="KKI50857.1"/>
    <property type="molecule type" value="Genomic_DNA"/>
</dbReference>
<dbReference type="CDD" id="cd06561">
    <property type="entry name" value="AlkD_like"/>
    <property type="match status" value="1"/>
</dbReference>
<dbReference type="PATRIC" id="fig|270498.16.peg.2552"/>
<dbReference type="AlphaFoldDB" id="A0A0M2NK81"/>
<evidence type="ECO:0008006" key="3">
    <source>
        <dbReference type="Google" id="ProtNLM"/>
    </source>
</evidence>
<dbReference type="InterPro" id="IPR014825">
    <property type="entry name" value="DNA_alkylation"/>
</dbReference>
<gene>
    <name evidence="1" type="ORF">CHK_1648</name>
</gene>